<dbReference type="RefSeq" id="WP_165243646.1">
    <property type="nucleotide sequence ID" value="NZ_JAAKZV010000254.1"/>
</dbReference>
<dbReference type="Pfam" id="PF00106">
    <property type="entry name" value="adh_short"/>
    <property type="match status" value="1"/>
</dbReference>
<evidence type="ECO:0000313" key="3">
    <source>
        <dbReference type="EMBL" id="NGN69058.1"/>
    </source>
</evidence>
<dbReference type="Gene3D" id="3.40.50.720">
    <property type="entry name" value="NAD(P)-binding Rossmann-like Domain"/>
    <property type="match status" value="1"/>
</dbReference>
<accession>A0A6G4UCF1</accession>
<protein>
    <submittedName>
        <fullName evidence="3">SDR family NAD(P)-dependent oxidoreductase</fullName>
    </submittedName>
</protein>
<dbReference type="EMBL" id="JAAKZV010000254">
    <property type="protein sequence ID" value="NGN69058.1"/>
    <property type="molecule type" value="Genomic_DNA"/>
</dbReference>
<dbReference type="SUPFAM" id="SSF51735">
    <property type="entry name" value="NAD(P)-binding Rossmann-fold domains"/>
    <property type="match status" value="1"/>
</dbReference>
<dbReference type="PRINTS" id="PR00081">
    <property type="entry name" value="GDHRDH"/>
</dbReference>
<dbReference type="PRINTS" id="PR00080">
    <property type="entry name" value="SDRFAMILY"/>
</dbReference>
<organism evidence="3 4">
    <name type="scientific">Streptomyces coryli</name>
    <dbReference type="NCBI Taxonomy" id="1128680"/>
    <lineage>
        <taxon>Bacteria</taxon>
        <taxon>Bacillati</taxon>
        <taxon>Actinomycetota</taxon>
        <taxon>Actinomycetes</taxon>
        <taxon>Kitasatosporales</taxon>
        <taxon>Streptomycetaceae</taxon>
        <taxon>Streptomyces</taxon>
    </lineage>
</organism>
<dbReference type="AlphaFoldDB" id="A0A6G4UCF1"/>
<comment type="similarity">
    <text evidence="2">Belongs to the short-chain dehydrogenases/reductases (SDR) family.</text>
</comment>
<keyword evidence="1" id="KW-0560">Oxidoreductase</keyword>
<dbReference type="GO" id="GO:0005737">
    <property type="term" value="C:cytoplasm"/>
    <property type="evidence" value="ECO:0007669"/>
    <property type="project" value="TreeGrafter"/>
</dbReference>
<sequence length="250" mass="25145">METAGKTAVVTGGATGIGAAVAARLADDGAKLAIVDHDPTAGEATARALGAVFVPADLSDRSNVTPAMRAATAQLGGIDILVNNAGGVLDPGTDGAGGVDGPYYPHSGRREWGAVMELNLLALMLCTQLALASMTQRGGGAIVNMASIAGLGTDPHRVPEYAAAKAAVIRLTAGCAPLRESAGVRVNCVCPDMVDTPSSRRVRATMSGPDLDRLPPVLAPEDIASAVVRLIADESLAGRALVCPGGAEPY</sequence>
<dbReference type="GO" id="GO:0016616">
    <property type="term" value="F:oxidoreductase activity, acting on the CH-OH group of donors, NAD or NADP as acceptor"/>
    <property type="evidence" value="ECO:0007669"/>
    <property type="project" value="TreeGrafter"/>
</dbReference>
<dbReference type="InterPro" id="IPR036291">
    <property type="entry name" value="NAD(P)-bd_dom_sf"/>
</dbReference>
<comment type="caution">
    <text evidence="3">The sequence shown here is derived from an EMBL/GenBank/DDBJ whole genome shotgun (WGS) entry which is preliminary data.</text>
</comment>
<evidence type="ECO:0000313" key="4">
    <source>
        <dbReference type="Proteomes" id="UP000481583"/>
    </source>
</evidence>
<dbReference type="PANTHER" id="PTHR44229">
    <property type="entry name" value="15-HYDROXYPROSTAGLANDIN DEHYDROGENASE [NAD(+)]"/>
    <property type="match status" value="1"/>
</dbReference>
<keyword evidence="4" id="KW-1185">Reference proteome</keyword>
<evidence type="ECO:0000256" key="1">
    <source>
        <dbReference type="ARBA" id="ARBA00023002"/>
    </source>
</evidence>
<reference evidence="3 4" key="1">
    <citation type="submission" date="2020-02" db="EMBL/GenBank/DDBJ databases">
        <title>Whole-genome analyses of novel actinobacteria.</title>
        <authorList>
            <person name="Sahin N."/>
        </authorList>
    </citation>
    <scope>NUCLEOTIDE SEQUENCE [LARGE SCALE GENOMIC DNA]</scope>
    <source>
        <strain evidence="3 4">A7024</strain>
    </source>
</reference>
<evidence type="ECO:0000256" key="2">
    <source>
        <dbReference type="RuleBase" id="RU000363"/>
    </source>
</evidence>
<feature type="non-terminal residue" evidence="3">
    <location>
        <position position="250"/>
    </location>
</feature>
<name>A0A6G4UCF1_9ACTN</name>
<dbReference type="Proteomes" id="UP000481583">
    <property type="component" value="Unassembled WGS sequence"/>
</dbReference>
<dbReference type="PANTHER" id="PTHR44229:SF4">
    <property type="entry name" value="15-HYDROXYPROSTAGLANDIN DEHYDROGENASE [NAD(+)]"/>
    <property type="match status" value="1"/>
</dbReference>
<gene>
    <name evidence="3" type="ORF">G5C51_34860</name>
</gene>
<dbReference type="InterPro" id="IPR002347">
    <property type="entry name" value="SDR_fam"/>
</dbReference>
<proteinExistence type="inferred from homology"/>